<dbReference type="EMBL" id="DVON01000027">
    <property type="protein sequence ID" value="HIV11762.1"/>
    <property type="molecule type" value="Genomic_DNA"/>
</dbReference>
<organism evidence="5 6">
    <name type="scientific">Candidatus Pullilachnospira stercoravium</name>
    <dbReference type="NCBI Taxonomy" id="2840913"/>
    <lineage>
        <taxon>Bacteria</taxon>
        <taxon>Bacillati</taxon>
        <taxon>Bacillota</taxon>
        <taxon>Clostridia</taxon>
        <taxon>Lachnospirales</taxon>
        <taxon>Lachnospiraceae</taxon>
        <taxon>Lachnospiraceae incertae sedis</taxon>
        <taxon>Candidatus Pullilachnospira</taxon>
    </lineage>
</organism>
<dbReference type="PANTHER" id="PTHR43280">
    <property type="entry name" value="ARAC-FAMILY TRANSCRIPTIONAL REGULATOR"/>
    <property type="match status" value="1"/>
</dbReference>
<dbReference type="SMART" id="SM00342">
    <property type="entry name" value="HTH_ARAC"/>
    <property type="match status" value="1"/>
</dbReference>
<dbReference type="SUPFAM" id="SSF51182">
    <property type="entry name" value="RmlC-like cupins"/>
    <property type="match status" value="1"/>
</dbReference>
<evidence type="ECO:0000256" key="3">
    <source>
        <dbReference type="ARBA" id="ARBA00023163"/>
    </source>
</evidence>
<dbReference type="Gene3D" id="2.60.120.10">
    <property type="entry name" value="Jelly Rolls"/>
    <property type="match status" value="1"/>
</dbReference>
<dbReference type="InterPro" id="IPR018062">
    <property type="entry name" value="HTH_AraC-typ_CS"/>
</dbReference>
<evidence type="ECO:0000313" key="5">
    <source>
        <dbReference type="EMBL" id="HIV11762.1"/>
    </source>
</evidence>
<dbReference type="InterPro" id="IPR014710">
    <property type="entry name" value="RmlC-like_jellyroll"/>
</dbReference>
<dbReference type="Proteomes" id="UP000886723">
    <property type="component" value="Unassembled WGS sequence"/>
</dbReference>
<comment type="caution">
    <text evidence="5">The sequence shown here is derived from an EMBL/GenBank/DDBJ whole genome shotgun (WGS) entry which is preliminary data.</text>
</comment>
<feature type="domain" description="HTH araC/xylS-type" evidence="4">
    <location>
        <begin position="180"/>
        <end position="278"/>
    </location>
</feature>
<dbReference type="CDD" id="cd02208">
    <property type="entry name" value="cupin_RmlC-like"/>
    <property type="match status" value="1"/>
</dbReference>
<evidence type="ECO:0000256" key="1">
    <source>
        <dbReference type="ARBA" id="ARBA00023015"/>
    </source>
</evidence>
<keyword evidence="1" id="KW-0805">Transcription regulation</keyword>
<keyword evidence="3" id="KW-0804">Transcription</keyword>
<dbReference type="InterPro" id="IPR018060">
    <property type="entry name" value="HTH_AraC"/>
</dbReference>
<dbReference type="Pfam" id="PF02311">
    <property type="entry name" value="AraC_binding"/>
    <property type="match status" value="1"/>
</dbReference>
<dbReference type="GO" id="GO:0003700">
    <property type="term" value="F:DNA-binding transcription factor activity"/>
    <property type="evidence" value="ECO:0007669"/>
    <property type="project" value="InterPro"/>
</dbReference>
<dbReference type="SUPFAM" id="SSF46689">
    <property type="entry name" value="Homeodomain-like"/>
    <property type="match status" value="2"/>
</dbReference>
<reference evidence="5" key="2">
    <citation type="journal article" date="2021" name="PeerJ">
        <title>Extensive microbial diversity within the chicken gut microbiome revealed by metagenomics and culture.</title>
        <authorList>
            <person name="Gilroy R."/>
            <person name="Ravi A."/>
            <person name="Getino M."/>
            <person name="Pursley I."/>
            <person name="Horton D.L."/>
            <person name="Alikhan N.F."/>
            <person name="Baker D."/>
            <person name="Gharbi K."/>
            <person name="Hall N."/>
            <person name="Watson M."/>
            <person name="Adriaenssens E.M."/>
            <person name="Foster-Nyarko E."/>
            <person name="Jarju S."/>
            <person name="Secka A."/>
            <person name="Antonio M."/>
            <person name="Oren A."/>
            <person name="Chaudhuri R.R."/>
            <person name="La Ragione R."/>
            <person name="Hildebrand F."/>
            <person name="Pallen M.J."/>
        </authorList>
    </citation>
    <scope>NUCLEOTIDE SEQUENCE</scope>
    <source>
        <strain evidence="5">ChiBcec2-4451</strain>
    </source>
</reference>
<name>A0A9D1NS19_9FIRM</name>
<proteinExistence type="predicted"/>
<keyword evidence="2" id="KW-0238">DNA-binding</keyword>
<dbReference type="Pfam" id="PF12833">
    <property type="entry name" value="HTH_18"/>
    <property type="match status" value="1"/>
</dbReference>
<sequence>MIPYTHENISCNSNSDVIFRIDDRGREYVTPHWHNSLEILYILEGSQEVSTEQQPGRVLRAGEYLIINSREIHSIQSREHCRCMVLQILYPFLRRYLPDIDRIRFRLPASREPGRHPEEYENIRNCLEDICRLWPLSSSAAGLRFHSLIFQLLYELVTFFREDVSPAEKESSAKYISRLGHITSYVREHYAEDITLDQIAGEVSLNPDYFTRFFKKYMGMTFLDYVNSIRLEHIARDLLDTDLSIQDLLEKHGFTNYKLFMKMYKNRFNCTPGEMRRNSQYAGLRPAGK</sequence>
<dbReference type="InterPro" id="IPR003313">
    <property type="entry name" value="AraC-bd"/>
</dbReference>
<dbReference type="GO" id="GO:0043565">
    <property type="term" value="F:sequence-specific DNA binding"/>
    <property type="evidence" value="ECO:0007669"/>
    <property type="project" value="InterPro"/>
</dbReference>
<evidence type="ECO:0000313" key="6">
    <source>
        <dbReference type="Proteomes" id="UP000886723"/>
    </source>
</evidence>
<dbReference type="PROSITE" id="PS00041">
    <property type="entry name" value="HTH_ARAC_FAMILY_1"/>
    <property type="match status" value="1"/>
</dbReference>
<evidence type="ECO:0000259" key="4">
    <source>
        <dbReference type="PROSITE" id="PS01124"/>
    </source>
</evidence>
<dbReference type="AlphaFoldDB" id="A0A9D1NS19"/>
<gene>
    <name evidence="5" type="ORF">IAA63_01295</name>
</gene>
<dbReference type="InterPro" id="IPR011051">
    <property type="entry name" value="RmlC_Cupin_sf"/>
</dbReference>
<dbReference type="Gene3D" id="1.10.10.60">
    <property type="entry name" value="Homeodomain-like"/>
    <property type="match status" value="2"/>
</dbReference>
<dbReference type="PROSITE" id="PS01124">
    <property type="entry name" value="HTH_ARAC_FAMILY_2"/>
    <property type="match status" value="1"/>
</dbReference>
<evidence type="ECO:0000256" key="2">
    <source>
        <dbReference type="ARBA" id="ARBA00023125"/>
    </source>
</evidence>
<dbReference type="PANTHER" id="PTHR43280:SF2">
    <property type="entry name" value="HTH-TYPE TRANSCRIPTIONAL REGULATOR EXSA"/>
    <property type="match status" value="1"/>
</dbReference>
<reference evidence="5" key="1">
    <citation type="submission" date="2020-10" db="EMBL/GenBank/DDBJ databases">
        <authorList>
            <person name="Gilroy R."/>
        </authorList>
    </citation>
    <scope>NUCLEOTIDE SEQUENCE</scope>
    <source>
        <strain evidence="5">ChiBcec2-4451</strain>
    </source>
</reference>
<protein>
    <submittedName>
        <fullName evidence="5">Helix-turn-helix transcriptional regulator</fullName>
    </submittedName>
</protein>
<dbReference type="InterPro" id="IPR009057">
    <property type="entry name" value="Homeodomain-like_sf"/>
</dbReference>
<accession>A0A9D1NS19</accession>